<accession>A0A839GIN8</accession>
<evidence type="ECO:0000256" key="5">
    <source>
        <dbReference type="ARBA" id="ARBA00048200"/>
    </source>
</evidence>
<dbReference type="InterPro" id="IPR029903">
    <property type="entry name" value="RmlD-like-bd"/>
</dbReference>
<evidence type="ECO:0000256" key="1">
    <source>
        <dbReference type="ARBA" id="ARBA00004781"/>
    </source>
</evidence>
<organism evidence="8 9">
    <name type="scientific">Rufibacter quisquiliarum</name>
    <dbReference type="NCBI Taxonomy" id="1549639"/>
    <lineage>
        <taxon>Bacteria</taxon>
        <taxon>Pseudomonadati</taxon>
        <taxon>Bacteroidota</taxon>
        <taxon>Cytophagia</taxon>
        <taxon>Cytophagales</taxon>
        <taxon>Hymenobacteraceae</taxon>
        <taxon>Rufibacter</taxon>
    </lineage>
</organism>
<dbReference type="Proteomes" id="UP000563094">
    <property type="component" value="Unassembled WGS sequence"/>
</dbReference>
<dbReference type="GO" id="GO:0008831">
    <property type="term" value="F:dTDP-4-dehydrorhamnose reductase activity"/>
    <property type="evidence" value="ECO:0007669"/>
    <property type="project" value="UniProtKB-EC"/>
</dbReference>
<dbReference type="Gene3D" id="3.90.25.10">
    <property type="entry name" value="UDP-galactose 4-epimerase, domain 1"/>
    <property type="match status" value="1"/>
</dbReference>
<dbReference type="InterPro" id="IPR001360">
    <property type="entry name" value="Glyco_hydro_1"/>
</dbReference>
<dbReference type="InterPro" id="IPR017853">
    <property type="entry name" value="GH"/>
</dbReference>
<comment type="pathway">
    <text evidence="1 6">Carbohydrate biosynthesis; dTDP-L-rhamnose biosynthesis.</text>
</comment>
<keyword evidence="9" id="KW-1185">Reference proteome</keyword>
<dbReference type="PANTHER" id="PTHR10491:SF4">
    <property type="entry name" value="METHIONINE ADENOSYLTRANSFERASE 2 SUBUNIT BETA"/>
    <property type="match status" value="1"/>
</dbReference>
<evidence type="ECO:0000256" key="2">
    <source>
        <dbReference type="ARBA" id="ARBA00010944"/>
    </source>
</evidence>
<dbReference type="UniPathway" id="UPA00124"/>
<evidence type="ECO:0000256" key="6">
    <source>
        <dbReference type="RuleBase" id="RU364082"/>
    </source>
</evidence>
<dbReference type="PANTHER" id="PTHR10491">
    <property type="entry name" value="DTDP-4-DEHYDRORHAMNOSE REDUCTASE"/>
    <property type="match status" value="1"/>
</dbReference>
<keyword evidence="6 8" id="KW-0560">Oxidoreductase</keyword>
<dbReference type="Pfam" id="PF04321">
    <property type="entry name" value="RmlD_sub_bind"/>
    <property type="match status" value="1"/>
</dbReference>
<dbReference type="InterPro" id="IPR036291">
    <property type="entry name" value="NAD(P)-bd_dom_sf"/>
</dbReference>
<evidence type="ECO:0000256" key="4">
    <source>
        <dbReference type="ARBA" id="ARBA00017099"/>
    </source>
</evidence>
<name>A0A839GIN8_9BACT</name>
<evidence type="ECO:0000259" key="7">
    <source>
        <dbReference type="Pfam" id="PF04321"/>
    </source>
</evidence>
<dbReference type="SUPFAM" id="SSF51445">
    <property type="entry name" value="(Trans)glycosidases"/>
    <property type="match status" value="1"/>
</dbReference>
<reference evidence="8 9" key="1">
    <citation type="submission" date="2020-08" db="EMBL/GenBank/DDBJ databases">
        <title>Genomic Encyclopedia of Type Strains, Phase IV (KMG-IV): sequencing the most valuable type-strain genomes for metagenomic binning, comparative biology and taxonomic classification.</title>
        <authorList>
            <person name="Goeker M."/>
        </authorList>
    </citation>
    <scope>NUCLEOTIDE SEQUENCE [LARGE SCALE GENOMIC DNA]</scope>
    <source>
        <strain evidence="8 9">DSM 29854</strain>
    </source>
</reference>
<comment type="catalytic activity">
    <reaction evidence="5">
        <text>dTDP-beta-L-rhamnose + NADP(+) = dTDP-4-dehydro-beta-L-rhamnose + NADPH + H(+)</text>
        <dbReference type="Rhea" id="RHEA:21796"/>
        <dbReference type="ChEBI" id="CHEBI:15378"/>
        <dbReference type="ChEBI" id="CHEBI:57510"/>
        <dbReference type="ChEBI" id="CHEBI:57783"/>
        <dbReference type="ChEBI" id="CHEBI:58349"/>
        <dbReference type="ChEBI" id="CHEBI:62830"/>
        <dbReference type="EC" id="1.1.1.133"/>
    </reaction>
</comment>
<dbReference type="GO" id="GO:0005975">
    <property type="term" value="P:carbohydrate metabolic process"/>
    <property type="evidence" value="ECO:0007669"/>
    <property type="project" value="InterPro"/>
</dbReference>
<dbReference type="AlphaFoldDB" id="A0A839GIN8"/>
<proteinExistence type="inferred from homology"/>
<comment type="similarity">
    <text evidence="2 6">Belongs to the dTDP-4-dehydrorhamnose reductase family.</text>
</comment>
<dbReference type="EC" id="1.1.1.133" evidence="3 6"/>
<keyword evidence="6" id="KW-0521">NADP</keyword>
<comment type="caution">
    <text evidence="8">The sequence shown here is derived from an EMBL/GenBank/DDBJ whole genome shotgun (WGS) entry which is preliminary data.</text>
</comment>
<evidence type="ECO:0000313" key="9">
    <source>
        <dbReference type="Proteomes" id="UP000563094"/>
    </source>
</evidence>
<evidence type="ECO:0000313" key="8">
    <source>
        <dbReference type="EMBL" id="MBA9079504.1"/>
    </source>
</evidence>
<dbReference type="Pfam" id="PF00232">
    <property type="entry name" value="Glyco_hydro_1"/>
    <property type="match status" value="1"/>
</dbReference>
<dbReference type="Gene3D" id="3.40.50.720">
    <property type="entry name" value="NAD(P)-binding Rossmann-like Domain"/>
    <property type="match status" value="1"/>
</dbReference>
<dbReference type="EMBL" id="JACJIQ010000023">
    <property type="protein sequence ID" value="MBA9079504.1"/>
    <property type="molecule type" value="Genomic_DNA"/>
</dbReference>
<sequence>MANINLWGGVECTVNRVGDQYFDQLAKSGHDRRLSDLDLFADLGLTKIRYPVLWEHVAPKHPEQQNWAWATERLHKLRDLNIDPIVGLLHHGSGPRYTNLLDPDFPQKFAAYAKAVAQQFPWVTYYTPVNEPLTTARFSALYGLWYPHKNDDASFAKALLNQIKGTVLAMRAIREVNPNAQLVQTDDLGYIHSTPTLQYQADFENHRRWLSWDLLSGKVDQQHPLWNYLTNAQVPEEQLLELVANPCPPNVIGVNYYVTSERYLDERITEYPLHTHGSNGRHKYADVEAVRVTSAVPLGVQNLLAQVCERYPENQIAITEAHLCCTREEQMRWLAEVWDSALFLKNQGKNVIAVTAWSLLGAFDWNSLLTEERGFYEPGVFDVRNGKPEPNAVAKLLKGLADSADRHPVLQIDGWWKRSCRTLFPASPEVPETWCIGTQPSAQPKQNTVKPLLITGATGTLGRAFARICDTRGIPYVLLTRQEMDIAHEASVEKALRKYQPWAVVNTAGYVRVDDAENEPEACYRENAQGPVNLAKHCHARGIQLVTFSSDLVFDGQKGEGYLETDLPNPLNVYGGSKALAEEQVLKLMPRALVIRTSAFFGPWDQHNFVYHALRTLAHQEFFEAAADTFITPTYVPDLVNTTLDLLIDEECGIWHLANEGTYSWAGLAEAAARVAGVEPSPWLLSKPQEEFHYLAPRPTNVPLKTSKRAVLPPVEDALRRFLFASEIPFRPLLPKVEEGEEDSLLAAQA</sequence>
<dbReference type="GO" id="GO:0004553">
    <property type="term" value="F:hydrolase activity, hydrolyzing O-glycosyl compounds"/>
    <property type="evidence" value="ECO:0007669"/>
    <property type="project" value="InterPro"/>
</dbReference>
<feature type="domain" description="RmlD-like substrate binding" evidence="7">
    <location>
        <begin position="452"/>
        <end position="709"/>
    </location>
</feature>
<dbReference type="RefSeq" id="WP_182514370.1">
    <property type="nucleotide sequence ID" value="NZ_JACJIQ010000023.1"/>
</dbReference>
<dbReference type="Gene3D" id="3.20.20.80">
    <property type="entry name" value="Glycosidases"/>
    <property type="match status" value="1"/>
</dbReference>
<dbReference type="InterPro" id="IPR005913">
    <property type="entry name" value="dTDP_dehydrorham_reduct"/>
</dbReference>
<dbReference type="GO" id="GO:0019305">
    <property type="term" value="P:dTDP-rhamnose biosynthetic process"/>
    <property type="evidence" value="ECO:0007669"/>
    <property type="project" value="UniProtKB-UniPathway"/>
</dbReference>
<evidence type="ECO:0000256" key="3">
    <source>
        <dbReference type="ARBA" id="ARBA00012929"/>
    </source>
</evidence>
<dbReference type="SUPFAM" id="SSF51735">
    <property type="entry name" value="NAD(P)-binding Rossmann-fold domains"/>
    <property type="match status" value="1"/>
</dbReference>
<protein>
    <recommendedName>
        <fullName evidence="4 6">dTDP-4-dehydrorhamnose reductase</fullName>
        <ecNumber evidence="3 6">1.1.1.133</ecNumber>
    </recommendedName>
</protein>
<gene>
    <name evidence="8" type="ORF">FHS90_004242</name>
</gene>
<comment type="function">
    <text evidence="6">Catalyzes the reduction of dTDP-6-deoxy-L-lyxo-4-hexulose to yield dTDP-L-rhamnose.</text>
</comment>
<dbReference type="CDD" id="cd05254">
    <property type="entry name" value="dTDP_HR_like_SDR_e"/>
    <property type="match status" value="1"/>
</dbReference>